<evidence type="ECO:0000259" key="12">
    <source>
        <dbReference type="Pfam" id="PF00117"/>
    </source>
</evidence>
<dbReference type="GO" id="GO:0005737">
    <property type="term" value="C:cytoplasm"/>
    <property type="evidence" value="ECO:0007669"/>
    <property type="project" value="UniProtKB-SubCell"/>
</dbReference>
<dbReference type="GO" id="GO:0000105">
    <property type="term" value="P:L-histidine biosynthetic process"/>
    <property type="evidence" value="ECO:0007669"/>
    <property type="project" value="UniProtKB-UniRule"/>
</dbReference>
<comment type="catalytic activity">
    <reaction evidence="8 10">
        <text>5-[(5-phospho-1-deoxy-D-ribulos-1-ylimino)methylamino]-1-(5-phospho-beta-D-ribosyl)imidazole-4-carboxamide + L-glutamine = D-erythro-1-(imidazol-4-yl)glycerol 3-phosphate + 5-amino-1-(5-phospho-beta-D-ribosyl)imidazole-4-carboxamide + L-glutamate + H(+)</text>
        <dbReference type="Rhea" id="RHEA:24793"/>
        <dbReference type="ChEBI" id="CHEBI:15378"/>
        <dbReference type="ChEBI" id="CHEBI:29985"/>
        <dbReference type="ChEBI" id="CHEBI:58278"/>
        <dbReference type="ChEBI" id="CHEBI:58359"/>
        <dbReference type="ChEBI" id="CHEBI:58475"/>
        <dbReference type="ChEBI" id="CHEBI:58525"/>
        <dbReference type="EC" id="4.3.2.10"/>
    </reaction>
</comment>
<dbReference type="PANTHER" id="PTHR42701">
    <property type="entry name" value="IMIDAZOLE GLYCEROL PHOSPHATE SYNTHASE SUBUNIT HISH"/>
    <property type="match status" value="1"/>
</dbReference>
<organism evidence="13">
    <name type="scientific">Caldimicrobium thiodismutans</name>
    <dbReference type="NCBI Taxonomy" id="1653476"/>
    <lineage>
        <taxon>Bacteria</taxon>
        <taxon>Pseudomonadati</taxon>
        <taxon>Thermodesulfobacteriota</taxon>
        <taxon>Thermodesulfobacteria</taxon>
        <taxon>Thermodesulfobacteriales</taxon>
        <taxon>Thermodesulfobacteriaceae</taxon>
        <taxon>Caldimicrobium</taxon>
    </lineage>
</organism>
<dbReference type="HAMAP" id="MF_00278">
    <property type="entry name" value="HisH"/>
    <property type="match status" value="1"/>
</dbReference>
<dbReference type="PROSITE" id="PS51273">
    <property type="entry name" value="GATASE_TYPE_1"/>
    <property type="match status" value="1"/>
</dbReference>
<comment type="pathway">
    <text evidence="1 10">Amino-acid biosynthesis; L-histidine biosynthesis; L-histidine from 5-phospho-alpha-D-ribose 1-diphosphate: step 5/9.</text>
</comment>
<comment type="caution">
    <text evidence="13">The sequence shown here is derived from an EMBL/GenBank/DDBJ whole genome shotgun (WGS) entry which is preliminary data.</text>
</comment>
<dbReference type="Gene3D" id="3.40.50.880">
    <property type="match status" value="1"/>
</dbReference>
<accession>A0A832LWM6</accession>
<dbReference type="PIRSF" id="PIRSF000495">
    <property type="entry name" value="Amidotransf_hisH"/>
    <property type="match status" value="1"/>
</dbReference>
<evidence type="ECO:0000313" key="13">
    <source>
        <dbReference type="EMBL" id="HGV55584.1"/>
    </source>
</evidence>
<evidence type="ECO:0000256" key="7">
    <source>
        <dbReference type="ARBA" id="ARBA00023239"/>
    </source>
</evidence>
<evidence type="ECO:0000256" key="6">
    <source>
        <dbReference type="ARBA" id="ARBA00023102"/>
    </source>
</evidence>
<evidence type="ECO:0000256" key="10">
    <source>
        <dbReference type="HAMAP-Rule" id="MF_00278"/>
    </source>
</evidence>
<comment type="subcellular location">
    <subcellularLocation>
        <location evidence="10">Cytoplasm</location>
    </subcellularLocation>
</comment>
<proteinExistence type="inferred from homology"/>
<evidence type="ECO:0000256" key="4">
    <source>
        <dbReference type="ARBA" id="ARBA00022801"/>
    </source>
</evidence>
<dbReference type="EMBL" id="DSZU01000100">
    <property type="protein sequence ID" value="HGV55584.1"/>
    <property type="molecule type" value="Genomic_DNA"/>
</dbReference>
<protein>
    <recommendedName>
        <fullName evidence="10">Imidazole glycerol phosphate synthase subunit HisH</fullName>
        <ecNumber evidence="10">4.3.2.10</ecNumber>
    </recommendedName>
    <alternativeName>
        <fullName evidence="10">IGP synthase glutaminase subunit</fullName>
        <ecNumber evidence="10">3.5.1.2</ecNumber>
    </alternativeName>
    <alternativeName>
        <fullName evidence="10">IGP synthase subunit HisH</fullName>
    </alternativeName>
    <alternativeName>
        <fullName evidence="10">ImGP synthase subunit HisH</fullName>
        <shortName evidence="10">IGPS subunit HisH</shortName>
    </alternativeName>
</protein>
<evidence type="ECO:0000256" key="9">
    <source>
        <dbReference type="ARBA" id="ARBA00049534"/>
    </source>
</evidence>
<feature type="domain" description="Glutamine amidotransferase" evidence="12">
    <location>
        <begin position="4"/>
        <end position="202"/>
    </location>
</feature>
<name>A0A832LWM6_9BACT</name>
<evidence type="ECO:0000256" key="5">
    <source>
        <dbReference type="ARBA" id="ARBA00022962"/>
    </source>
</evidence>
<evidence type="ECO:0000256" key="11">
    <source>
        <dbReference type="PIRSR" id="PIRSR000495-1"/>
    </source>
</evidence>
<evidence type="ECO:0000256" key="1">
    <source>
        <dbReference type="ARBA" id="ARBA00005091"/>
    </source>
</evidence>
<keyword evidence="4 10" id="KW-0378">Hydrolase</keyword>
<dbReference type="UniPathway" id="UPA00031">
    <property type="reaction ID" value="UER00010"/>
</dbReference>
<keyword evidence="6 10" id="KW-0368">Histidine biosynthesis</keyword>
<dbReference type="EC" id="4.3.2.10" evidence="10"/>
<dbReference type="NCBIfam" id="TIGR01855">
    <property type="entry name" value="IMP_synth_hisH"/>
    <property type="match status" value="1"/>
</dbReference>
<comment type="function">
    <text evidence="10">IGPS catalyzes the conversion of PRFAR and glutamine to IGP, AICAR and glutamate. The HisH subunit catalyzes the hydrolysis of glutamine to glutamate and ammonia as part of the synthesis of IGP and AICAR. The resulting ammonia molecule is channeled to the active site of HisF.</text>
</comment>
<dbReference type="PANTHER" id="PTHR42701:SF1">
    <property type="entry name" value="IMIDAZOLE GLYCEROL PHOSPHATE SYNTHASE SUBUNIT HISH"/>
    <property type="match status" value="1"/>
</dbReference>
<dbReference type="AlphaFoldDB" id="A0A832LWM6"/>
<dbReference type="InterPro" id="IPR017926">
    <property type="entry name" value="GATASE"/>
</dbReference>
<sequence length="207" mass="23219">MIGIIDYQAGNLTSVARALEYLGQKWLISSDPETLRKCERIIFPGVGAAGSAMKSLSQHGLDVFLKEIFEEGIPIMGICLGTQIILEESAEDGGTKTLGLLKGVVRRFPEPLLYGEERLKVPHMGWNSVEWRVNHPILKGLDPAYEYYFVHSYYPSVEEDLILGTTFYGITFVSAIYFKNLVAFQFHPEKSGAPGLKILENFSRWTP</sequence>
<dbReference type="InterPro" id="IPR029062">
    <property type="entry name" value="Class_I_gatase-like"/>
</dbReference>
<keyword evidence="10" id="KW-0963">Cytoplasm</keyword>
<dbReference type="Pfam" id="PF00117">
    <property type="entry name" value="GATase"/>
    <property type="match status" value="1"/>
</dbReference>
<evidence type="ECO:0000256" key="2">
    <source>
        <dbReference type="ARBA" id="ARBA00011152"/>
    </source>
</evidence>
<dbReference type="GO" id="GO:0016829">
    <property type="term" value="F:lyase activity"/>
    <property type="evidence" value="ECO:0007669"/>
    <property type="project" value="UniProtKB-KW"/>
</dbReference>
<dbReference type="GO" id="GO:0000107">
    <property type="term" value="F:imidazoleglycerol-phosphate synthase activity"/>
    <property type="evidence" value="ECO:0007669"/>
    <property type="project" value="UniProtKB-UniRule"/>
</dbReference>
<evidence type="ECO:0000256" key="8">
    <source>
        <dbReference type="ARBA" id="ARBA00047838"/>
    </source>
</evidence>
<reference evidence="13" key="1">
    <citation type="journal article" date="2020" name="mSystems">
        <title>Genome- and Community-Level Interaction Insights into Carbon Utilization and Element Cycling Functions of Hydrothermarchaeota in Hydrothermal Sediment.</title>
        <authorList>
            <person name="Zhou Z."/>
            <person name="Liu Y."/>
            <person name="Xu W."/>
            <person name="Pan J."/>
            <person name="Luo Z.H."/>
            <person name="Li M."/>
        </authorList>
    </citation>
    <scope>NUCLEOTIDE SEQUENCE [LARGE SCALE GENOMIC DNA]</scope>
    <source>
        <strain evidence="13">SpSt-605</strain>
    </source>
</reference>
<gene>
    <name evidence="10 13" type="primary">hisH</name>
    <name evidence="13" type="ORF">ENT73_05815</name>
</gene>
<feature type="active site" description="Nucleophile" evidence="10 11">
    <location>
        <position position="79"/>
    </location>
</feature>
<evidence type="ECO:0000256" key="3">
    <source>
        <dbReference type="ARBA" id="ARBA00022605"/>
    </source>
</evidence>
<dbReference type="EC" id="3.5.1.2" evidence="10"/>
<feature type="active site" evidence="10 11">
    <location>
        <position position="187"/>
    </location>
</feature>
<dbReference type="InterPro" id="IPR010139">
    <property type="entry name" value="Imidazole-glycPsynth_HisH"/>
</dbReference>
<keyword evidence="7 10" id="KW-0456">Lyase</keyword>
<dbReference type="GO" id="GO:0004359">
    <property type="term" value="F:glutaminase activity"/>
    <property type="evidence" value="ECO:0007669"/>
    <property type="project" value="UniProtKB-EC"/>
</dbReference>
<dbReference type="CDD" id="cd01748">
    <property type="entry name" value="GATase1_IGP_Synthase"/>
    <property type="match status" value="1"/>
</dbReference>
<comment type="catalytic activity">
    <reaction evidence="9 10">
        <text>L-glutamine + H2O = L-glutamate + NH4(+)</text>
        <dbReference type="Rhea" id="RHEA:15889"/>
        <dbReference type="ChEBI" id="CHEBI:15377"/>
        <dbReference type="ChEBI" id="CHEBI:28938"/>
        <dbReference type="ChEBI" id="CHEBI:29985"/>
        <dbReference type="ChEBI" id="CHEBI:58359"/>
        <dbReference type="EC" id="3.5.1.2"/>
    </reaction>
</comment>
<dbReference type="SUPFAM" id="SSF52317">
    <property type="entry name" value="Class I glutamine amidotransferase-like"/>
    <property type="match status" value="1"/>
</dbReference>
<comment type="subunit">
    <text evidence="2 10">Heterodimer of HisH and HisF.</text>
</comment>
<keyword evidence="3 10" id="KW-0028">Amino-acid biosynthesis</keyword>
<keyword evidence="5 10" id="KW-0315">Glutamine amidotransferase</keyword>
<feature type="active site" evidence="10 11">
    <location>
        <position position="189"/>
    </location>
</feature>